<dbReference type="RefSeq" id="WP_089843654.1">
    <property type="nucleotide sequence ID" value="NZ_FOZL01000002.1"/>
</dbReference>
<dbReference type="GO" id="GO:0016989">
    <property type="term" value="F:sigma factor antagonist activity"/>
    <property type="evidence" value="ECO:0007669"/>
    <property type="project" value="TreeGrafter"/>
</dbReference>
<dbReference type="STRING" id="474950.SAMN05421771_4261"/>
<dbReference type="OrthoDB" id="9806296at2"/>
<accession>A0A1I6N0W8</accession>
<dbReference type="Proteomes" id="UP000199024">
    <property type="component" value="Unassembled WGS sequence"/>
</dbReference>
<evidence type="ECO:0000313" key="2">
    <source>
        <dbReference type="EMBL" id="SFS21603.1"/>
    </source>
</evidence>
<name>A0A1I6N0W8_9BACT</name>
<dbReference type="GO" id="GO:0006417">
    <property type="term" value="P:regulation of translation"/>
    <property type="evidence" value="ECO:0007669"/>
    <property type="project" value="TreeGrafter"/>
</dbReference>
<dbReference type="Pfam" id="PF10099">
    <property type="entry name" value="RskA_C"/>
    <property type="match status" value="1"/>
</dbReference>
<reference evidence="2 3" key="1">
    <citation type="submission" date="2016-10" db="EMBL/GenBank/DDBJ databases">
        <authorList>
            <person name="de Groot N.N."/>
        </authorList>
    </citation>
    <scope>NUCLEOTIDE SEQUENCE [LARGE SCALE GENOMIC DNA]</scope>
    <source>
        <strain evidence="2 3">DSM 21001</strain>
    </source>
</reference>
<evidence type="ECO:0000313" key="3">
    <source>
        <dbReference type="Proteomes" id="UP000199024"/>
    </source>
</evidence>
<dbReference type="PANTHER" id="PTHR37461:SF1">
    <property type="entry name" value="ANTI-SIGMA-K FACTOR RSKA"/>
    <property type="match status" value="1"/>
</dbReference>
<dbReference type="GO" id="GO:0005886">
    <property type="term" value="C:plasma membrane"/>
    <property type="evidence" value="ECO:0007669"/>
    <property type="project" value="InterPro"/>
</dbReference>
<sequence length="308" mass="33266">MSNSRHIEPEDLLLYAMQLLSADEAANVELHLKHSPQLREELAKLQGDLATYAYTAEMHSPPAMARTRFIKRVSRERKPVPMLRPIVPPLQLPQAAQQAAQVASDSAGDTTASIGAYQRSSGGAQLFSFEKEVEKRSLMSRVVPWVGWAAAAALAVSTMQLYRQGEDLKSEIALDKSQIDQVSAEAASDRALRDALNDQGAMKVALRKPLAPVTPTGRTTYSAERGVLIFTATGLDPIDTFKVYELWIIPTNGGAPIPAGTFHPDAQGYANFALTNLPKGIEAKAFGITIENQGGAKTPTMPILMLGS</sequence>
<feature type="domain" description="Anti-sigma K factor RskA C-terminal" evidence="1">
    <location>
        <begin position="149"/>
        <end position="302"/>
    </location>
</feature>
<dbReference type="AlphaFoldDB" id="A0A1I6N0W8"/>
<dbReference type="PANTHER" id="PTHR37461">
    <property type="entry name" value="ANTI-SIGMA-K FACTOR RSKA"/>
    <property type="match status" value="1"/>
</dbReference>
<keyword evidence="3" id="KW-1185">Reference proteome</keyword>
<dbReference type="InterPro" id="IPR051474">
    <property type="entry name" value="Anti-sigma-K/W_factor"/>
</dbReference>
<evidence type="ECO:0000259" key="1">
    <source>
        <dbReference type="Pfam" id="PF10099"/>
    </source>
</evidence>
<dbReference type="InterPro" id="IPR018764">
    <property type="entry name" value="RskA_C"/>
</dbReference>
<proteinExistence type="predicted"/>
<gene>
    <name evidence="2" type="ORF">SAMN05421771_4261</name>
</gene>
<protein>
    <submittedName>
        <fullName evidence="2">Anti-sigma-K factor rskA</fullName>
    </submittedName>
</protein>
<organism evidence="2 3">
    <name type="scientific">Granulicella pectinivorans</name>
    <dbReference type="NCBI Taxonomy" id="474950"/>
    <lineage>
        <taxon>Bacteria</taxon>
        <taxon>Pseudomonadati</taxon>
        <taxon>Acidobacteriota</taxon>
        <taxon>Terriglobia</taxon>
        <taxon>Terriglobales</taxon>
        <taxon>Acidobacteriaceae</taxon>
        <taxon>Granulicella</taxon>
    </lineage>
</organism>
<dbReference type="EMBL" id="FOZL01000002">
    <property type="protein sequence ID" value="SFS21603.1"/>
    <property type="molecule type" value="Genomic_DNA"/>
</dbReference>